<evidence type="ECO:0000256" key="3">
    <source>
        <dbReference type="ARBA" id="ARBA00022692"/>
    </source>
</evidence>
<dbReference type="EMBL" id="JAQQCL010000047">
    <property type="protein sequence ID" value="MFM0721539.1"/>
    <property type="molecule type" value="Genomic_DNA"/>
</dbReference>
<gene>
    <name evidence="8" type="ORF">PQQ73_35165</name>
</gene>
<feature type="transmembrane region" description="Helical" evidence="6">
    <location>
        <begin position="20"/>
        <end position="38"/>
    </location>
</feature>
<accession>A0ABW9ER07</accession>
<evidence type="ECO:0000256" key="5">
    <source>
        <dbReference type="ARBA" id="ARBA00023136"/>
    </source>
</evidence>
<keyword evidence="2" id="KW-1003">Cell membrane</keyword>
<dbReference type="InterPro" id="IPR023845">
    <property type="entry name" value="DUF3817_TM"/>
</dbReference>
<keyword evidence="4 6" id="KW-1133">Transmembrane helix</keyword>
<evidence type="ECO:0000256" key="1">
    <source>
        <dbReference type="ARBA" id="ARBA00004651"/>
    </source>
</evidence>
<name>A0ABW9ER07_9BURK</name>
<dbReference type="PANTHER" id="PTHR40077">
    <property type="entry name" value="MEMBRANE PROTEIN-RELATED"/>
    <property type="match status" value="1"/>
</dbReference>
<dbReference type="NCBIfam" id="TIGR03954">
    <property type="entry name" value="integ_memb_HG"/>
    <property type="match status" value="1"/>
</dbReference>
<organism evidence="8 9">
    <name type="scientific">Paraburkholderia strydomiana</name>
    <dbReference type="NCBI Taxonomy" id="1245417"/>
    <lineage>
        <taxon>Bacteria</taxon>
        <taxon>Pseudomonadati</taxon>
        <taxon>Pseudomonadota</taxon>
        <taxon>Betaproteobacteria</taxon>
        <taxon>Burkholderiales</taxon>
        <taxon>Burkholderiaceae</taxon>
        <taxon>Paraburkholderia</taxon>
    </lineage>
</organism>
<evidence type="ECO:0000259" key="7">
    <source>
        <dbReference type="Pfam" id="PF12823"/>
    </source>
</evidence>
<keyword evidence="5 6" id="KW-0472">Membrane</keyword>
<keyword evidence="9" id="KW-1185">Reference proteome</keyword>
<evidence type="ECO:0000313" key="9">
    <source>
        <dbReference type="Proteomes" id="UP001629392"/>
    </source>
</evidence>
<dbReference type="Proteomes" id="UP001629392">
    <property type="component" value="Unassembled WGS sequence"/>
</dbReference>
<evidence type="ECO:0000313" key="8">
    <source>
        <dbReference type="EMBL" id="MFM0721539.1"/>
    </source>
</evidence>
<dbReference type="Pfam" id="PF12823">
    <property type="entry name" value="DUF3817"/>
    <property type="match status" value="1"/>
</dbReference>
<reference evidence="8 9" key="1">
    <citation type="journal article" date="2024" name="Chem. Sci.">
        <title>Discovery of megapolipeptins by genome mining of a Burkholderiales bacteria collection.</title>
        <authorList>
            <person name="Paulo B.S."/>
            <person name="Recchia M.J.J."/>
            <person name="Lee S."/>
            <person name="Fergusson C.H."/>
            <person name="Romanowski S.B."/>
            <person name="Hernandez A."/>
            <person name="Krull N."/>
            <person name="Liu D.Y."/>
            <person name="Cavanagh H."/>
            <person name="Bos A."/>
            <person name="Gray C.A."/>
            <person name="Murphy B.T."/>
            <person name="Linington R.G."/>
            <person name="Eustaquio A.S."/>
        </authorList>
    </citation>
    <scope>NUCLEOTIDE SEQUENCE [LARGE SCALE GENOMIC DNA]</scope>
    <source>
        <strain evidence="8 9">RL17-350-BIC-E</strain>
    </source>
</reference>
<comment type="caution">
    <text evidence="8">The sequence shown here is derived from an EMBL/GenBank/DDBJ whole genome shotgun (WGS) entry which is preliminary data.</text>
</comment>
<evidence type="ECO:0000256" key="4">
    <source>
        <dbReference type="ARBA" id="ARBA00022989"/>
    </source>
</evidence>
<dbReference type="RefSeq" id="WP_006052695.1">
    <property type="nucleotide sequence ID" value="NZ_JAQQCL010000047.1"/>
</dbReference>
<proteinExistence type="predicted"/>
<sequence>MTRDTYRDIELAQLRRLEFVSFAEGTTLLLLLVIAVPLKHLYGWSTGVRFLGPIHGLAFCAYLWFTIQTVTGGGWRIREIVRVMLCAFIPFGAFFNHTLLSQKMASVRNDKKS</sequence>
<protein>
    <submittedName>
        <fullName evidence="8">DUF3817 domain-containing protein</fullName>
    </submittedName>
</protein>
<evidence type="ECO:0000256" key="2">
    <source>
        <dbReference type="ARBA" id="ARBA00022475"/>
    </source>
</evidence>
<keyword evidence="3 6" id="KW-0812">Transmembrane</keyword>
<feature type="transmembrane region" description="Helical" evidence="6">
    <location>
        <begin position="50"/>
        <end position="67"/>
    </location>
</feature>
<feature type="transmembrane region" description="Helical" evidence="6">
    <location>
        <begin position="79"/>
        <end position="100"/>
    </location>
</feature>
<feature type="domain" description="DUF3817" evidence="7">
    <location>
        <begin position="14"/>
        <end position="98"/>
    </location>
</feature>
<dbReference type="PANTHER" id="PTHR40077:SF1">
    <property type="entry name" value="MEMBRANE PROTEIN"/>
    <property type="match status" value="1"/>
</dbReference>
<evidence type="ECO:0000256" key="6">
    <source>
        <dbReference type="SAM" id="Phobius"/>
    </source>
</evidence>
<comment type="subcellular location">
    <subcellularLocation>
        <location evidence="1">Cell membrane</location>
        <topology evidence="1">Multi-pass membrane protein</topology>
    </subcellularLocation>
</comment>